<dbReference type="InterPro" id="IPR011010">
    <property type="entry name" value="DNA_brk_join_enz"/>
</dbReference>
<reference evidence="6" key="1">
    <citation type="journal article" date="2023" name="Int. J. Syst. Evol. Microbiol.">
        <title>Methylocystis iwaonis sp. nov., a type II methane-oxidizing bacterium from surface soil of a rice paddy field in Japan, and emended description of the genus Methylocystis (ex Whittenbury et al. 1970) Bowman et al. 1993.</title>
        <authorList>
            <person name="Kaise H."/>
            <person name="Sawadogo J.B."/>
            <person name="Alam M.S."/>
            <person name="Ueno C."/>
            <person name="Dianou D."/>
            <person name="Shinjo R."/>
            <person name="Asakawa S."/>
        </authorList>
    </citation>
    <scope>NUCLEOTIDE SEQUENCE</scope>
    <source>
        <strain evidence="6">LMG27198</strain>
    </source>
</reference>
<dbReference type="Pfam" id="PF00589">
    <property type="entry name" value="Phage_integrase"/>
    <property type="match status" value="1"/>
</dbReference>
<dbReference type="GO" id="GO:0015074">
    <property type="term" value="P:DNA integration"/>
    <property type="evidence" value="ECO:0007669"/>
    <property type="project" value="UniProtKB-KW"/>
</dbReference>
<evidence type="ECO:0000313" key="7">
    <source>
        <dbReference type="Proteomes" id="UP001144323"/>
    </source>
</evidence>
<keyword evidence="7" id="KW-1185">Reference proteome</keyword>
<dbReference type="InterPro" id="IPR046668">
    <property type="entry name" value="DUF6538"/>
</dbReference>
<dbReference type="GO" id="GO:0006310">
    <property type="term" value="P:DNA recombination"/>
    <property type="evidence" value="ECO:0007669"/>
    <property type="project" value="UniProtKB-KW"/>
</dbReference>
<dbReference type="PANTHER" id="PTHR30349:SF41">
    <property type="entry name" value="INTEGRASE_RECOMBINASE PROTEIN MJ0367-RELATED"/>
    <property type="match status" value="1"/>
</dbReference>
<dbReference type="Gene3D" id="1.10.150.130">
    <property type="match status" value="1"/>
</dbReference>
<dbReference type="SUPFAM" id="SSF56349">
    <property type="entry name" value="DNA breaking-rejoining enzymes"/>
    <property type="match status" value="1"/>
</dbReference>
<dbReference type="EMBL" id="BSEC01000001">
    <property type="protein sequence ID" value="GLI94975.1"/>
    <property type="molecule type" value="Genomic_DNA"/>
</dbReference>
<dbReference type="InterPro" id="IPR010998">
    <property type="entry name" value="Integrase_recombinase_N"/>
</dbReference>
<evidence type="ECO:0000256" key="4">
    <source>
        <dbReference type="ARBA" id="ARBA00023172"/>
    </source>
</evidence>
<gene>
    <name evidence="6" type="ORF">LMG27198_39670</name>
</gene>
<dbReference type="PANTHER" id="PTHR30349">
    <property type="entry name" value="PHAGE INTEGRASE-RELATED"/>
    <property type="match status" value="1"/>
</dbReference>
<sequence>MKLPPYIQRSPKTGALSFRLSVPPDCRGAYGPREIRKSLKTKDSKRAAILAVKLCEEAQERFAAIRAGKPVGQQEPTDLEAYHQAISWLKKMGLSTNPLPHPESSPQALQEWNIRDVMADEILDKYRDHSDPEEETFPNISKLESYKVAALQGSLKRPHPRISDALTLYLAERNPQGKRTPEKAHKFKLEAERNIAHLISAIDDKRLTDINRVDARVYRDHLLDIPTLSPTSVNKALEVVRKVINHSIVENDLNIQNPFRKLAVEEEVAGRDKRLPFTVEQFKAYLSAMREHSNADAYGVSVLMAYYGCRTEEVTGIELADIDLTGKTPFFHIRGNSTRPSLKTNTSQRKLPLLGKALEVVRESYKAAQDKGSKTLFPRYSEGKGATTVSAVQCKVVRRYVSQDKKLVPYSARHLMMDALKNSGANETIRNEILGHSSGKVSEVYGAGYALEKLSEALKKVNATLDHDQQEDM</sequence>
<comment type="caution">
    <text evidence="6">The sequence shown here is derived from an EMBL/GenBank/DDBJ whole genome shotgun (WGS) entry which is preliminary data.</text>
</comment>
<evidence type="ECO:0000313" key="6">
    <source>
        <dbReference type="EMBL" id="GLI94975.1"/>
    </source>
</evidence>
<feature type="domain" description="Tyr recombinase" evidence="5">
    <location>
        <begin position="272"/>
        <end position="459"/>
    </location>
</feature>
<dbReference type="RefSeq" id="WP_281805276.1">
    <property type="nucleotide sequence ID" value="NZ_BSEC01000001.1"/>
</dbReference>
<evidence type="ECO:0000256" key="2">
    <source>
        <dbReference type="ARBA" id="ARBA00022908"/>
    </source>
</evidence>
<dbReference type="Proteomes" id="UP001144323">
    <property type="component" value="Unassembled WGS sequence"/>
</dbReference>
<keyword evidence="4" id="KW-0233">DNA recombination</keyword>
<keyword evidence="2" id="KW-0229">DNA integration</keyword>
<comment type="similarity">
    <text evidence="1">Belongs to the 'phage' integrase family.</text>
</comment>
<dbReference type="InterPro" id="IPR002104">
    <property type="entry name" value="Integrase_catalytic"/>
</dbReference>
<dbReference type="Gene3D" id="1.10.443.10">
    <property type="entry name" value="Intergrase catalytic core"/>
    <property type="match status" value="1"/>
</dbReference>
<dbReference type="PROSITE" id="PS51898">
    <property type="entry name" value="TYR_RECOMBINASE"/>
    <property type="match status" value="1"/>
</dbReference>
<organism evidence="6 7">
    <name type="scientific">Methylocystis echinoides</name>
    <dbReference type="NCBI Taxonomy" id="29468"/>
    <lineage>
        <taxon>Bacteria</taxon>
        <taxon>Pseudomonadati</taxon>
        <taxon>Pseudomonadota</taxon>
        <taxon>Alphaproteobacteria</taxon>
        <taxon>Hyphomicrobiales</taxon>
        <taxon>Methylocystaceae</taxon>
        <taxon>Methylocystis</taxon>
    </lineage>
</organism>
<dbReference type="GO" id="GO:0003677">
    <property type="term" value="F:DNA binding"/>
    <property type="evidence" value="ECO:0007669"/>
    <property type="project" value="UniProtKB-KW"/>
</dbReference>
<keyword evidence="3" id="KW-0238">DNA-binding</keyword>
<dbReference type="Pfam" id="PF20172">
    <property type="entry name" value="DUF6538"/>
    <property type="match status" value="1"/>
</dbReference>
<protein>
    <recommendedName>
        <fullName evidence="5">Tyr recombinase domain-containing protein</fullName>
    </recommendedName>
</protein>
<name>A0A9W6GY22_9HYPH</name>
<accession>A0A9W6GY22</accession>
<dbReference type="AlphaFoldDB" id="A0A9W6GY22"/>
<evidence type="ECO:0000256" key="3">
    <source>
        <dbReference type="ARBA" id="ARBA00023125"/>
    </source>
</evidence>
<proteinExistence type="inferred from homology"/>
<evidence type="ECO:0000256" key="1">
    <source>
        <dbReference type="ARBA" id="ARBA00008857"/>
    </source>
</evidence>
<evidence type="ECO:0000259" key="5">
    <source>
        <dbReference type="PROSITE" id="PS51898"/>
    </source>
</evidence>
<dbReference type="InterPro" id="IPR013762">
    <property type="entry name" value="Integrase-like_cat_sf"/>
</dbReference>
<dbReference type="InterPro" id="IPR050090">
    <property type="entry name" value="Tyrosine_recombinase_XerCD"/>
</dbReference>